<keyword evidence="4" id="KW-0472">Membrane</keyword>
<organism evidence="5 6">
    <name type="scientific">Symbiodinium microadriaticum</name>
    <name type="common">Dinoflagellate</name>
    <name type="synonym">Zooxanthella microadriatica</name>
    <dbReference type="NCBI Taxonomy" id="2951"/>
    <lineage>
        <taxon>Eukaryota</taxon>
        <taxon>Sar</taxon>
        <taxon>Alveolata</taxon>
        <taxon>Dinophyceae</taxon>
        <taxon>Suessiales</taxon>
        <taxon>Symbiodiniaceae</taxon>
        <taxon>Symbiodinium</taxon>
    </lineage>
</organism>
<dbReference type="OrthoDB" id="10265310at2759"/>
<comment type="similarity">
    <text evidence="1">Belongs to the MYG1 family.</text>
</comment>
<dbReference type="InterPro" id="IPR002885">
    <property type="entry name" value="PPR_rpt"/>
</dbReference>
<dbReference type="PANTHER" id="PTHR11215:SF1">
    <property type="entry name" value="MYG1 EXONUCLEASE"/>
    <property type="match status" value="1"/>
</dbReference>
<feature type="transmembrane region" description="Helical" evidence="4">
    <location>
        <begin position="1386"/>
        <end position="1409"/>
    </location>
</feature>
<dbReference type="Pfam" id="PF03690">
    <property type="entry name" value="MYG1_exonuc"/>
    <property type="match status" value="2"/>
</dbReference>
<dbReference type="GO" id="GO:0005737">
    <property type="term" value="C:cytoplasm"/>
    <property type="evidence" value="ECO:0007669"/>
    <property type="project" value="TreeGrafter"/>
</dbReference>
<dbReference type="InterPro" id="IPR011990">
    <property type="entry name" value="TPR-like_helical_dom_sf"/>
</dbReference>
<evidence type="ECO:0000313" key="6">
    <source>
        <dbReference type="Proteomes" id="UP000186817"/>
    </source>
</evidence>
<evidence type="ECO:0000256" key="3">
    <source>
        <dbReference type="SAM" id="MobiDB-lite"/>
    </source>
</evidence>
<dbReference type="InterPro" id="IPR011009">
    <property type="entry name" value="Kinase-like_dom_sf"/>
</dbReference>
<dbReference type="NCBIfam" id="TIGR00756">
    <property type="entry name" value="PPR"/>
    <property type="match status" value="1"/>
</dbReference>
<dbReference type="SUPFAM" id="SSF56112">
    <property type="entry name" value="Protein kinase-like (PK-like)"/>
    <property type="match status" value="1"/>
</dbReference>
<evidence type="ECO:0000313" key="5">
    <source>
        <dbReference type="EMBL" id="OLQ13945.1"/>
    </source>
</evidence>
<dbReference type="PROSITE" id="PS00915">
    <property type="entry name" value="PI3_4_KINASE_1"/>
    <property type="match status" value="1"/>
</dbReference>
<name>A0A1Q9F2P1_SYMMI</name>
<dbReference type="Proteomes" id="UP000186817">
    <property type="component" value="Unassembled WGS sequence"/>
</dbReference>
<evidence type="ECO:0000256" key="4">
    <source>
        <dbReference type="SAM" id="Phobius"/>
    </source>
</evidence>
<dbReference type="Gene3D" id="1.25.40.10">
    <property type="entry name" value="Tetratricopeptide repeat domain"/>
    <property type="match status" value="2"/>
</dbReference>
<comment type="caution">
    <text evidence="5">The sequence shown here is derived from an EMBL/GenBank/DDBJ whole genome shotgun (WGS) entry which is preliminary data.</text>
</comment>
<feature type="transmembrane region" description="Helical" evidence="4">
    <location>
        <begin position="1353"/>
        <end position="1374"/>
    </location>
</feature>
<dbReference type="GO" id="GO:0016301">
    <property type="term" value="F:kinase activity"/>
    <property type="evidence" value="ECO:0007669"/>
    <property type="project" value="InterPro"/>
</dbReference>
<dbReference type="PROSITE" id="PS51375">
    <property type="entry name" value="PPR"/>
    <property type="match status" value="1"/>
</dbReference>
<dbReference type="InterPro" id="IPR018936">
    <property type="entry name" value="PI3/4_kinase_CS"/>
</dbReference>
<proteinExistence type="inferred from homology"/>
<feature type="transmembrane region" description="Helical" evidence="4">
    <location>
        <begin position="1249"/>
        <end position="1266"/>
    </location>
</feature>
<dbReference type="Pfam" id="PF01535">
    <property type="entry name" value="PPR"/>
    <property type="match status" value="1"/>
</dbReference>
<evidence type="ECO:0000256" key="2">
    <source>
        <dbReference type="PROSITE-ProRule" id="PRU00708"/>
    </source>
</evidence>
<protein>
    <submittedName>
        <fullName evidence="5">UPF0160 protein</fullName>
    </submittedName>
</protein>
<evidence type="ECO:0000256" key="1">
    <source>
        <dbReference type="ARBA" id="ARBA00010105"/>
    </source>
</evidence>
<dbReference type="GO" id="GO:0005634">
    <property type="term" value="C:nucleus"/>
    <property type="evidence" value="ECO:0007669"/>
    <property type="project" value="TreeGrafter"/>
</dbReference>
<feature type="repeat" description="PPR" evidence="2">
    <location>
        <begin position="838"/>
        <end position="872"/>
    </location>
</feature>
<dbReference type="InterPro" id="IPR003226">
    <property type="entry name" value="MYG1_exonuclease"/>
</dbReference>
<gene>
    <name evidence="5" type="ORF">AK812_SmicGene1939</name>
</gene>
<keyword evidence="6" id="KW-1185">Reference proteome</keyword>
<keyword evidence="4" id="KW-1133">Transmembrane helix</keyword>
<sequence>MLRHASISRCIGLQRTPTPSRALQHQRFPAQREQAQGSVACSALTAAAAFAAQATAKTRALPKSSKKLGTHDGSFQADEALACWMLQQLPEFAGCEVTRSRQQRILSEMDIVVDVGDVYDPGQLRFDHHQRGFFETADGIPGAARGPEEATGRWKTRLSSSGLVYKHFGRDLIRQLAATDAESTELVWAEVYDRFVECIDAIDNGVEMCAEGIPRFQDCTGLSARVARLNPRWNEACDDEILQHRFEAASAMCGSEFLEVLSDVVGSWLPARDCVAAAMAAREEVHSSGQVLRLDSGKIPWRSHIFDLERELCLEGHIKFIALSLVPSLNFGVQAGLPGRAVAGKLMDSLGGCCNEDLFRVRAVPIEGRFFTNRLSLPESWRGLRDDALVKASGIEGSCFAHVNGFIGGNYTLEGALAMADASLRSPLSPFVRASVCHAVGFAGGGGFGGTAMRYFLSALHGYCFGSLEEGYCIYVLAVKPTFIQTRLAVLDTFPSLKNQESWPPELASVFLYDRRRALDLESFDLAAADAAILASPRSRPNHRAIVQVKTGVTLIWCSGSGHCRDLVLHFCDLVDPDTEMDHLLPVDPSVRFEGTVVEKSAVLASKQAPLMLVCRTRHNQLHGSLAHSPATSPSRSNQAAGRHGEQVLEKYLLKVGDDLRQDQLVIQLMDERTSGSEMMELHPAAQALLESGHLETLPEYSDILAAVGARRCWEAGLDVWSRLVRSPRRLRPDVKALNTALRVLGNAAQWEHALALLASAAASGVQPNVESLHHTLTALGEGNQWQAALSRLWAESEFNVPDVSCYGAAIKALSSSGEHHQTLWLLHDVETVQLRPDTQAYAAAILSCAELGEWQRALAFLDYMPQVGLSPNSFCTLHAMQACANSGQWDKVLSLFDEMQDSSLTRPVKAFGLSLEVCKATGNWERALLIFEEFIGKGGILEEDLVEPLLKTCLASKQQERVREFLIEWDKLGFLPSYSLSRYVISVLRSLPLTSARLRGSQRPNSSTAMDNPRPPLPTKAQVEPPEEMSASSFCRVGSECTLEQLQKHMDKKAMASGSMKAMASGSMPDPERVDSIVPDACPLRMPKTGTGAESLPEFLPLGHRPTMRTLRSALNNVVLGRLVVDVESIPEVPLNQEKCCQACIDRLCVMLLLPIGVVLHGRPCWVMTVRSASVMMCTVLWAACLYSAITRGSTGWERSSRWLHVAEATANLILLLLRACSVSFHEFNSHVKEAMQSQNMGPSPKSAIKRHILVIMACVTWWMICHVAKVRLVAMSGGQMTWQVAVLPCLQWLYRAAWVLWLLRLNEFVNELVDAFCRSCASTPEGVDLAYIRWARISALVGQITRHCQTVYGVVCVTALTGGVAPIAEIFMPCSSSQSIDWMLPQLTASIAAFWLMAYVVASAAALTEKCKKAASFVNSLQACLPGQGRAEIRRLVGYMESSESGIFFGGSKLDLSLYSKLRYLTFSASVCLAVRFQTLPEKHKDQLAEQWGRFLHALAVWE</sequence>
<feature type="region of interest" description="Disordered" evidence="3">
    <location>
        <begin position="999"/>
        <end position="1030"/>
    </location>
</feature>
<dbReference type="PANTHER" id="PTHR11215">
    <property type="entry name" value="METAL DEPENDENT HYDROLASE - RELATED"/>
    <property type="match status" value="1"/>
</dbReference>
<accession>A0A1Q9F2P1</accession>
<dbReference type="Gene3D" id="3.30.1010.10">
    <property type="entry name" value="Phosphatidylinositol 3-kinase Catalytic Subunit, Chain A, domain 4"/>
    <property type="match status" value="1"/>
</dbReference>
<dbReference type="EMBL" id="LSRX01000021">
    <property type="protein sequence ID" value="OLQ13945.1"/>
    <property type="molecule type" value="Genomic_DNA"/>
</dbReference>
<keyword evidence="4" id="KW-0812">Transmembrane</keyword>
<reference evidence="5 6" key="1">
    <citation type="submission" date="2016-02" db="EMBL/GenBank/DDBJ databases">
        <title>Genome analysis of coral dinoflagellate symbionts highlights evolutionary adaptations to a symbiotic lifestyle.</title>
        <authorList>
            <person name="Aranda M."/>
            <person name="Li Y."/>
            <person name="Liew Y.J."/>
            <person name="Baumgarten S."/>
            <person name="Simakov O."/>
            <person name="Wilson M."/>
            <person name="Piel J."/>
            <person name="Ashoor H."/>
            <person name="Bougouffa S."/>
            <person name="Bajic V.B."/>
            <person name="Ryu T."/>
            <person name="Ravasi T."/>
            <person name="Bayer T."/>
            <person name="Micklem G."/>
            <person name="Kim H."/>
            <person name="Bhak J."/>
            <person name="Lajeunesse T.C."/>
            <person name="Voolstra C.R."/>
        </authorList>
    </citation>
    <scope>NUCLEOTIDE SEQUENCE [LARGE SCALE GENOMIC DNA]</scope>
    <source>
        <strain evidence="5 6">CCMP2467</strain>
    </source>
</reference>